<dbReference type="InterPro" id="IPR003729">
    <property type="entry name" value="Bi_nuclease_dom"/>
</dbReference>
<dbReference type="PROSITE" id="PS51658">
    <property type="entry name" value="BFN"/>
    <property type="match status" value="1"/>
</dbReference>
<evidence type="ECO:0000313" key="4">
    <source>
        <dbReference type="EMBL" id="MBI4595365.1"/>
    </source>
</evidence>
<dbReference type="InterPro" id="IPR001478">
    <property type="entry name" value="PDZ"/>
</dbReference>
<dbReference type="Gene3D" id="3.10.690.10">
    <property type="entry name" value="Bifunctional nuclease domain"/>
    <property type="match status" value="1"/>
</dbReference>
<dbReference type="PANTHER" id="PTHR15160:SF1">
    <property type="entry name" value="VON HIPPEL-LINDAU DISEASE TUMOR SUPPRESSOR"/>
    <property type="match status" value="1"/>
</dbReference>
<sequence length="275" mass="30261">MNRLKLRRKILGFYILILISISLPLMAGIAKENLVKVDVKAVTQDPLSGSPMVLLEDKAGERLLPIWIGPSEARSILTELEGIPQKRPMTHDLLKTIIYDLKAKVKSVVITELRDNTFYSSIILEKGGRDLTIDSRPSDAIALAMRANAPIFLESKILSTAQTIDISSPHAIQRVKGDYGFSFQDLTPSLSEYFKAKDVNGVLISEIQEGGLAQKAGLKEGDIVLKVNDEMITNSNDFSKAIEKIKGEELIQIQVARSGETMSVNLSKAKVGKDK</sequence>
<organism evidence="4 5">
    <name type="scientific">Tectimicrobiota bacterium</name>
    <dbReference type="NCBI Taxonomy" id="2528274"/>
    <lineage>
        <taxon>Bacteria</taxon>
        <taxon>Pseudomonadati</taxon>
        <taxon>Nitrospinota/Tectimicrobiota group</taxon>
        <taxon>Candidatus Tectimicrobiota</taxon>
    </lineage>
</organism>
<proteinExistence type="predicted"/>
<dbReference type="InterPro" id="IPR036034">
    <property type="entry name" value="PDZ_sf"/>
</dbReference>
<dbReference type="GO" id="GO:0004518">
    <property type="term" value="F:nuclease activity"/>
    <property type="evidence" value="ECO:0007669"/>
    <property type="project" value="InterPro"/>
</dbReference>
<evidence type="ECO:0000256" key="1">
    <source>
        <dbReference type="SAM" id="Phobius"/>
    </source>
</evidence>
<dbReference type="Proteomes" id="UP000772181">
    <property type="component" value="Unassembled WGS sequence"/>
</dbReference>
<feature type="domain" description="BFN" evidence="3">
    <location>
        <begin position="34"/>
        <end position="165"/>
    </location>
</feature>
<dbReference type="PANTHER" id="PTHR15160">
    <property type="entry name" value="VON HIPPEL-LINDAU PROTEIN"/>
    <property type="match status" value="1"/>
</dbReference>
<dbReference type="Gene3D" id="2.30.42.10">
    <property type="match status" value="1"/>
</dbReference>
<dbReference type="Pfam" id="PF02577">
    <property type="entry name" value="BFN_dom"/>
    <property type="match status" value="1"/>
</dbReference>
<dbReference type="SMART" id="SM00228">
    <property type="entry name" value="PDZ"/>
    <property type="match status" value="1"/>
</dbReference>
<evidence type="ECO:0000259" key="3">
    <source>
        <dbReference type="PROSITE" id="PS51658"/>
    </source>
</evidence>
<dbReference type="InterPro" id="IPR036104">
    <property type="entry name" value="BFN_sf"/>
</dbReference>
<dbReference type="Pfam" id="PF13180">
    <property type="entry name" value="PDZ_2"/>
    <property type="match status" value="1"/>
</dbReference>
<evidence type="ECO:0000313" key="5">
    <source>
        <dbReference type="Proteomes" id="UP000772181"/>
    </source>
</evidence>
<dbReference type="SUPFAM" id="SSF50156">
    <property type="entry name" value="PDZ domain-like"/>
    <property type="match status" value="1"/>
</dbReference>
<keyword evidence="1" id="KW-1133">Transmembrane helix</keyword>
<reference evidence="4" key="1">
    <citation type="submission" date="2020-07" db="EMBL/GenBank/DDBJ databases">
        <title>Huge and variable diversity of episymbiotic CPR bacteria and DPANN archaea in groundwater ecosystems.</title>
        <authorList>
            <person name="He C.Y."/>
            <person name="Keren R."/>
            <person name="Whittaker M."/>
            <person name="Farag I.F."/>
            <person name="Doudna J."/>
            <person name="Cate J.H.D."/>
            <person name="Banfield J.F."/>
        </authorList>
    </citation>
    <scope>NUCLEOTIDE SEQUENCE</scope>
    <source>
        <strain evidence="4">NC_groundwater_1482_Ag_S-0.65um_47_24</strain>
    </source>
</reference>
<comment type="caution">
    <text evidence="4">The sequence shown here is derived from an EMBL/GenBank/DDBJ whole genome shotgun (WGS) entry which is preliminary data.</text>
</comment>
<feature type="domain" description="PDZ" evidence="2">
    <location>
        <begin position="176"/>
        <end position="246"/>
    </location>
</feature>
<protein>
    <submittedName>
        <fullName evidence="4">Bifunctional nuclease family protein</fullName>
    </submittedName>
</protein>
<gene>
    <name evidence="4" type="ORF">HY730_03195</name>
</gene>
<dbReference type="SUPFAM" id="SSF103256">
    <property type="entry name" value="Hypothetical protein TM0160"/>
    <property type="match status" value="1"/>
</dbReference>
<dbReference type="PROSITE" id="PS50106">
    <property type="entry name" value="PDZ"/>
    <property type="match status" value="1"/>
</dbReference>
<name>A0A933LPS3_UNCTE</name>
<keyword evidence="1" id="KW-0812">Transmembrane</keyword>
<feature type="transmembrane region" description="Helical" evidence="1">
    <location>
        <begin position="12"/>
        <end position="30"/>
    </location>
</feature>
<dbReference type="AlphaFoldDB" id="A0A933LPS3"/>
<keyword evidence="1" id="KW-0472">Membrane</keyword>
<evidence type="ECO:0000259" key="2">
    <source>
        <dbReference type="PROSITE" id="PS50106"/>
    </source>
</evidence>
<dbReference type="EMBL" id="JACQWF010000143">
    <property type="protein sequence ID" value="MBI4595365.1"/>
    <property type="molecule type" value="Genomic_DNA"/>
</dbReference>
<accession>A0A933LPS3</accession>